<evidence type="ECO:0000313" key="2">
    <source>
        <dbReference type="EMBL" id="KAK1697965.1"/>
    </source>
</evidence>
<name>A0AAD8U5D6_LOLMU</name>
<feature type="region of interest" description="Disordered" evidence="1">
    <location>
        <begin position="57"/>
        <end position="84"/>
    </location>
</feature>
<protein>
    <submittedName>
        <fullName evidence="2">Uncharacterized protein</fullName>
    </submittedName>
</protein>
<dbReference type="Proteomes" id="UP001231189">
    <property type="component" value="Unassembled WGS sequence"/>
</dbReference>
<sequence>MAVRGGSPEASARRPASCSRRRLARLPPTWRRRDEVTRPLRQVRRVRRWRRAGAFAATEGATTDRGGPVRRAGKMYRTPGGASSPVTCARARPLTFLYEGDGEMVVKVFDDTCRRHYPIRVGLR</sequence>
<proteinExistence type="predicted"/>
<gene>
    <name evidence="2" type="ORF">QYE76_014662</name>
</gene>
<evidence type="ECO:0000256" key="1">
    <source>
        <dbReference type="SAM" id="MobiDB-lite"/>
    </source>
</evidence>
<keyword evidence="3" id="KW-1185">Reference proteome</keyword>
<evidence type="ECO:0000313" key="3">
    <source>
        <dbReference type="Proteomes" id="UP001231189"/>
    </source>
</evidence>
<dbReference type="EMBL" id="JAUUTY010000001">
    <property type="protein sequence ID" value="KAK1697965.1"/>
    <property type="molecule type" value="Genomic_DNA"/>
</dbReference>
<feature type="region of interest" description="Disordered" evidence="1">
    <location>
        <begin position="1"/>
        <end position="24"/>
    </location>
</feature>
<reference evidence="2" key="1">
    <citation type="submission" date="2023-07" db="EMBL/GenBank/DDBJ databases">
        <title>A chromosome-level genome assembly of Lolium multiflorum.</title>
        <authorList>
            <person name="Chen Y."/>
            <person name="Copetti D."/>
            <person name="Kolliker R."/>
            <person name="Studer B."/>
        </authorList>
    </citation>
    <scope>NUCLEOTIDE SEQUENCE</scope>
    <source>
        <strain evidence="2">02402/16</strain>
        <tissue evidence="2">Leaf</tissue>
    </source>
</reference>
<feature type="compositionally biased region" description="Low complexity" evidence="1">
    <location>
        <begin position="7"/>
        <end position="18"/>
    </location>
</feature>
<accession>A0AAD8U5D6</accession>
<comment type="caution">
    <text evidence="2">The sequence shown here is derived from an EMBL/GenBank/DDBJ whole genome shotgun (WGS) entry which is preliminary data.</text>
</comment>
<dbReference type="AlphaFoldDB" id="A0AAD8U5D6"/>
<organism evidence="2 3">
    <name type="scientific">Lolium multiflorum</name>
    <name type="common">Italian ryegrass</name>
    <name type="synonym">Lolium perenne subsp. multiflorum</name>
    <dbReference type="NCBI Taxonomy" id="4521"/>
    <lineage>
        <taxon>Eukaryota</taxon>
        <taxon>Viridiplantae</taxon>
        <taxon>Streptophyta</taxon>
        <taxon>Embryophyta</taxon>
        <taxon>Tracheophyta</taxon>
        <taxon>Spermatophyta</taxon>
        <taxon>Magnoliopsida</taxon>
        <taxon>Liliopsida</taxon>
        <taxon>Poales</taxon>
        <taxon>Poaceae</taxon>
        <taxon>BOP clade</taxon>
        <taxon>Pooideae</taxon>
        <taxon>Poodae</taxon>
        <taxon>Poeae</taxon>
        <taxon>Poeae Chloroplast Group 2 (Poeae type)</taxon>
        <taxon>Loliodinae</taxon>
        <taxon>Loliinae</taxon>
        <taxon>Lolium</taxon>
    </lineage>
</organism>